<keyword evidence="1 6" id="KW-0547">Nucleotide-binding</keyword>
<dbReference type="InterPro" id="IPR027417">
    <property type="entry name" value="P-loop_NTPase"/>
</dbReference>
<dbReference type="Gene3D" id="1.20.58.530">
    <property type="match status" value="1"/>
</dbReference>
<gene>
    <name evidence="10" type="ORF">Scep_013383</name>
</gene>
<feature type="region of interest" description="Actin-binding" evidence="6">
    <location>
        <begin position="734"/>
        <end position="756"/>
    </location>
</feature>
<dbReference type="InterPro" id="IPR000048">
    <property type="entry name" value="IQ_motif_EF-hand-BS"/>
</dbReference>
<dbReference type="Gene3D" id="3.30.70.1590">
    <property type="match status" value="1"/>
</dbReference>
<dbReference type="GO" id="GO:0005524">
    <property type="term" value="F:ATP binding"/>
    <property type="evidence" value="ECO:0007669"/>
    <property type="project" value="UniProtKB-UniRule"/>
</dbReference>
<dbReference type="Pfam" id="PF00063">
    <property type="entry name" value="Myosin_head"/>
    <property type="match status" value="1"/>
</dbReference>
<proteinExistence type="inferred from homology"/>
<name>A0AAP0PAL8_9MAGN</name>
<evidence type="ECO:0000313" key="11">
    <source>
        <dbReference type="Proteomes" id="UP001419268"/>
    </source>
</evidence>
<keyword evidence="2 6" id="KW-0067">ATP-binding</keyword>
<comment type="similarity">
    <text evidence="6">Belongs to the TRAFAC class myosin-kinesin ATPase superfamily. Myosin family.</text>
</comment>
<evidence type="ECO:0000256" key="2">
    <source>
        <dbReference type="ARBA" id="ARBA00022840"/>
    </source>
</evidence>
<dbReference type="PANTHER" id="PTHR13140">
    <property type="entry name" value="MYOSIN"/>
    <property type="match status" value="1"/>
</dbReference>
<dbReference type="GO" id="GO:0016020">
    <property type="term" value="C:membrane"/>
    <property type="evidence" value="ECO:0007669"/>
    <property type="project" value="TreeGrafter"/>
</dbReference>
<dbReference type="EMBL" id="JBBNAG010000005">
    <property type="protein sequence ID" value="KAK9133855.1"/>
    <property type="molecule type" value="Genomic_DNA"/>
</dbReference>
<feature type="region of interest" description="Disordered" evidence="8">
    <location>
        <begin position="1"/>
        <end position="57"/>
    </location>
</feature>
<evidence type="ECO:0000256" key="1">
    <source>
        <dbReference type="ARBA" id="ARBA00022741"/>
    </source>
</evidence>
<feature type="coiled-coil region" evidence="7">
    <location>
        <begin position="962"/>
        <end position="1010"/>
    </location>
</feature>
<dbReference type="Gene3D" id="3.40.850.10">
    <property type="entry name" value="Kinesin motor domain"/>
    <property type="match status" value="1"/>
</dbReference>
<evidence type="ECO:0000259" key="9">
    <source>
        <dbReference type="PROSITE" id="PS51456"/>
    </source>
</evidence>
<evidence type="ECO:0000256" key="7">
    <source>
        <dbReference type="SAM" id="Coils"/>
    </source>
</evidence>
<dbReference type="GO" id="GO:0007015">
    <property type="term" value="P:actin filament organization"/>
    <property type="evidence" value="ECO:0007669"/>
    <property type="project" value="TreeGrafter"/>
</dbReference>
<keyword evidence="3 6" id="KW-0518">Myosin</keyword>
<dbReference type="AlphaFoldDB" id="A0AAP0PAL8"/>
<dbReference type="CDD" id="cd23767">
    <property type="entry name" value="IQCD"/>
    <property type="match status" value="1"/>
</dbReference>
<dbReference type="GO" id="GO:0030048">
    <property type="term" value="P:actin filament-based movement"/>
    <property type="evidence" value="ECO:0007669"/>
    <property type="project" value="UniProtKB-ARBA"/>
</dbReference>
<dbReference type="InterPro" id="IPR036022">
    <property type="entry name" value="MYSc_Myo8"/>
</dbReference>
<dbReference type="FunFam" id="1.10.10.820:FF:000001">
    <property type="entry name" value="Myosin heavy chain"/>
    <property type="match status" value="1"/>
</dbReference>
<dbReference type="InterPro" id="IPR001609">
    <property type="entry name" value="Myosin_head_motor_dom-like"/>
</dbReference>
<reference evidence="10 11" key="1">
    <citation type="submission" date="2024-01" db="EMBL/GenBank/DDBJ databases">
        <title>Genome assemblies of Stephania.</title>
        <authorList>
            <person name="Yang L."/>
        </authorList>
    </citation>
    <scope>NUCLEOTIDE SEQUENCE [LARGE SCALE GENOMIC DNA]</scope>
    <source>
        <strain evidence="10">JXDWG</strain>
        <tissue evidence="10">Leaf</tissue>
    </source>
</reference>
<evidence type="ECO:0000256" key="4">
    <source>
        <dbReference type="ARBA" id="ARBA00023175"/>
    </source>
</evidence>
<dbReference type="PROSITE" id="PS51456">
    <property type="entry name" value="MYOSIN_MOTOR"/>
    <property type="match status" value="1"/>
</dbReference>
<dbReference type="GO" id="GO:0000146">
    <property type="term" value="F:microfilament motor activity"/>
    <property type="evidence" value="ECO:0007669"/>
    <property type="project" value="TreeGrafter"/>
</dbReference>
<dbReference type="PANTHER" id="PTHR13140:SF706">
    <property type="entry name" value="DILUTE CLASS UNCONVENTIONAL MYOSIN, ISOFORM C"/>
    <property type="match status" value="1"/>
</dbReference>
<evidence type="ECO:0000256" key="6">
    <source>
        <dbReference type="PROSITE-ProRule" id="PRU00782"/>
    </source>
</evidence>
<feature type="compositionally biased region" description="Basic and acidic residues" evidence="8">
    <location>
        <begin position="23"/>
        <end position="34"/>
    </location>
</feature>
<keyword evidence="4 6" id="KW-0505">Motor protein</keyword>
<feature type="domain" description="Myosin motor" evidence="9">
    <location>
        <begin position="184"/>
        <end position="854"/>
    </location>
</feature>
<accession>A0AAP0PAL8</accession>
<comment type="caution">
    <text evidence="10">The sequence shown here is derived from an EMBL/GenBank/DDBJ whole genome shotgun (WGS) entry which is preliminary data.</text>
</comment>
<organism evidence="10 11">
    <name type="scientific">Stephania cephalantha</name>
    <dbReference type="NCBI Taxonomy" id="152367"/>
    <lineage>
        <taxon>Eukaryota</taxon>
        <taxon>Viridiplantae</taxon>
        <taxon>Streptophyta</taxon>
        <taxon>Embryophyta</taxon>
        <taxon>Tracheophyta</taxon>
        <taxon>Spermatophyta</taxon>
        <taxon>Magnoliopsida</taxon>
        <taxon>Ranunculales</taxon>
        <taxon>Menispermaceae</taxon>
        <taxon>Menispermoideae</taxon>
        <taxon>Cissampelideae</taxon>
        <taxon>Stephania</taxon>
    </lineage>
</organism>
<protein>
    <recommendedName>
        <fullName evidence="9">Myosin motor domain-containing protein</fullName>
    </recommendedName>
</protein>
<dbReference type="GO" id="GO:0016459">
    <property type="term" value="C:myosin complex"/>
    <property type="evidence" value="ECO:0007669"/>
    <property type="project" value="UniProtKB-KW"/>
</dbReference>
<dbReference type="SMART" id="SM00015">
    <property type="entry name" value="IQ"/>
    <property type="match status" value="3"/>
</dbReference>
<dbReference type="SUPFAM" id="SSF52540">
    <property type="entry name" value="P-loop containing nucleoside triphosphate hydrolases"/>
    <property type="match status" value="1"/>
</dbReference>
<evidence type="ECO:0000256" key="5">
    <source>
        <dbReference type="ARBA" id="ARBA00023203"/>
    </source>
</evidence>
<dbReference type="CDD" id="cd01383">
    <property type="entry name" value="MYSc_Myo8"/>
    <property type="match status" value="1"/>
</dbReference>
<dbReference type="Pfam" id="PF25369">
    <property type="entry name" value="SH3_VIII-1_N"/>
    <property type="match status" value="1"/>
</dbReference>
<dbReference type="SMART" id="SM00242">
    <property type="entry name" value="MYSc"/>
    <property type="match status" value="1"/>
</dbReference>
<dbReference type="Gene3D" id="4.10.270.10">
    <property type="entry name" value="Myosin, subunit A"/>
    <property type="match status" value="1"/>
</dbReference>
<feature type="region of interest" description="Disordered" evidence="8">
    <location>
        <begin position="930"/>
        <end position="959"/>
    </location>
</feature>
<dbReference type="GO" id="GO:0005737">
    <property type="term" value="C:cytoplasm"/>
    <property type="evidence" value="ECO:0007669"/>
    <property type="project" value="TreeGrafter"/>
</dbReference>
<keyword evidence="7" id="KW-0175">Coiled coil</keyword>
<dbReference type="InterPro" id="IPR036961">
    <property type="entry name" value="Kinesin_motor_dom_sf"/>
</dbReference>
<feature type="binding site" evidence="6">
    <location>
        <begin position="275"/>
        <end position="282"/>
    </location>
    <ligand>
        <name>ATP</name>
        <dbReference type="ChEBI" id="CHEBI:30616"/>
    </ligand>
</feature>
<sequence length="1159" mass="131204">MLLSSSSPSPSPTARSSLEEMLESIRRRDEKPRDLPPALPSRPTSKARLPASRRSLPTNFMVEDSIPGVPKWEEKKRDRNCVEGEGEQLGFESFKKVSKAPGKENCGVRLEVNKGSDLGISGWANGAYFLKKDFPIWCLLASGQWQSGKVHSTSGEDTRVMLSDGKVLTMPMGTVLPANPNILEDTDDLVQLSFLNEPSILHNLCCRYSQSKIYTKAGPVLLAMNPFKGAEVRGNELVTGRGKKPRVSSGIYSWAKDAFIAMMNDEVNQSIIISGESGAGKTQTAKVVVECLTNLGSGSALEEKLRQTHVILEAFGNAKTSKHANSSRFGKLIEIHFKPTGKVCGAKIQTFLLEKMRVIQLARGERSFHVFYQLCAGAPSSLKERLNLKTAREYNYLKQGECLTIGDVDDAQQFHVLMEALDDLQIHKDYQDNAFAVLSAILWLGNISFRVVDDKNHVEVVTDEAVTSAAKLMGCNVQDLISVLSTYRTQAGNDNIVQKSTLPKAIQTRDAMVKFMYSGLFFWLTEQINLSLEVEKRNAGKSICILDICGFESFQKNGFEQFCINYANEKLQQLFYHCAFKLEQEEYAKDGIDWKKVHFEDNQECLNLIERPEGLLALFDEETGSPKATDLTFVDKLKRHFFVNPCFKGKGPGAFTIRHYAGEVLYTTNGFLEKNRDTFHSDSLHLLSSCTCQLLKSFVSNVSKQSGTPANSLYFNHVSDSQKRSISSNFKDQLGRMMQCLETTKPRFICCIKPNSMQCPGVLEKDLVLQQLRCFKIFEILMLSRSGYATRITHQEFVRRYNLLLLKKIVPQDALVTSIAILQHFNIHPDMYQVGYTKLFFRIGQLAALDEAKTRTLNRILLLQKLFRGYQARSRARDLKCKISRLQSFVRGEIARREYERMIKRLKAVSLIQKFIRGWLVRKNSRLQRLEKPNLGRPNANRSPTKKSSEHKEHAQEQSPIVVELQKQIQKTESALMKKEGENVALQQQVKELELRWSEYEAKMKSMEETWKRQMTSLQASLVAARKGPTSETGHPGRPDASPMSHYNDYDDTTSMGTQSPGGSTPGRLLTRASDAAPGRDINGNLSTVNPLTKEFEHQKYAFENDARFYTWKKDYKVKLRDARSKLHKLGFSESDKTWKWESDENDKSPVDNLLVFRH</sequence>
<feature type="compositionally biased region" description="Basic and acidic residues" evidence="8">
    <location>
        <begin position="947"/>
        <end position="956"/>
    </location>
</feature>
<keyword evidence="5 6" id="KW-0009">Actin-binding</keyword>
<dbReference type="PRINTS" id="PR00193">
    <property type="entry name" value="MYOSINHEAVY"/>
</dbReference>
<feature type="region of interest" description="Disordered" evidence="8">
    <location>
        <begin position="1026"/>
        <end position="1068"/>
    </location>
</feature>
<dbReference type="Gene3D" id="1.10.10.820">
    <property type="match status" value="1"/>
</dbReference>
<evidence type="ECO:0000256" key="3">
    <source>
        <dbReference type="ARBA" id="ARBA00023123"/>
    </source>
</evidence>
<evidence type="ECO:0000313" key="10">
    <source>
        <dbReference type="EMBL" id="KAK9133855.1"/>
    </source>
</evidence>
<dbReference type="Gene3D" id="1.20.120.720">
    <property type="entry name" value="Myosin VI head, motor domain, U50 subdomain"/>
    <property type="match status" value="1"/>
</dbReference>
<evidence type="ECO:0000256" key="8">
    <source>
        <dbReference type="SAM" id="MobiDB-lite"/>
    </source>
</evidence>
<dbReference type="Proteomes" id="UP001419268">
    <property type="component" value="Unassembled WGS sequence"/>
</dbReference>
<keyword evidence="11" id="KW-1185">Reference proteome</keyword>
<feature type="compositionally biased region" description="Low complexity" evidence="8">
    <location>
        <begin position="1"/>
        <end position="16"/>
    </location>
</feature>
<dbReference type="PROSITE" id="PS50096">
    <property type="entry name" value="IQ"/>
    <property type="match status" value="3"/>
</dbReference>
<dbReference type="InterPro" id="IPR057535">
    <property type="entry name" value="MYO1-3_N_SH3"/>
</dbReference>
<feature type="compositionally biased region" description="Polar residues" evidence="8">
    <location>
        <begin position="1053"/>
        <end position="1063"/>
    </location>
</feature>
<dbReference type="GO" id="GO:0051015">
    <property type="term" value="F:actin filament binding"/>
    <property type="evidence" value="ECO:0007669"/>
    <property type="project" value="TreeGrafter"/>
</dbReference>
<dbReference type="Pfam" id="PF00612">
    <property type="entry name" value="IQ"/>
    <property type="match status" value="3"/>
</dbReference>